<keyword evidence="4" id="KW-1185">Reference proteome</keyword>
<keyword evidence="2" id="KW-0732">Signal</keyword>
<protein>
    <recommendedName>
        <fullName evidence="5">DUF4197 domain-containing protein</fullName>
    </recommendedName>
</protein>
<dbReference type="Proteomes" id="UP000251800">
    <property type="component" value="Unassembled WGS sequence"/>
</dbReference>
<name>A0A363UP10_9GAMM</name>
<evidence type="ECO:0000256" key="1">
    <source>
        <dbReference type="SAM" id="MobiDB-lite"/>
    </source>
</evidence>
<dbReference type="RefSeq" id="WP_109719207.1">
    <property type="nucleotide sequence ID" value="NZ_QEQK01000003.1"/>
</dbReference>
<comment type="caution">
    <text evidence="3">The sequence shown here is derived from an EMBL/GenBank/DDBJ whole genome shotgun (WGS) entry which is preliminary data.</text>
</comment>
<dbReference type="AlphaFoldDB" id="A0A363UP10"/>
<evidence type="ECO:0000256" key="2">
    <source>
        <dbReference type="SAM" id="SignalP"/>
    </source>
</evidence>
<reference evidence="3 4" key="1">
    <citation type="submission" date="2018-05" db="EMBL/GenBank/DDBJ databases">
        <title>Abyssibacter profundi OUC007T gen. nov., sp. nov, a marine bacterium isolated from seawater of the Mariana Trench.</title>
        <authorList>
            <person name="Zhou S."/>
        </authorList>
    </citation>
    <scope>NUCLEOTIDE SEQUENCE [LARGE SCALE GENOMIC DNA]</scope>
    <source>
        <strain evidence="3 4">OUC007</strain>
    </source>
</reference>
<dbReference type="EMBL" id="QEQK01000003">
    <property type="protein sequence ID" value="PWN57127.1"/>
    <property type="molecule type" value="Genomic_DNA"/>
</dbReference>
<gene>
    <name evidence="3" type="ORF">DEH80_04145</name>
</gene>
<evidence type="ECO:0000313" key="3">
    <source>
        <dbReference type="EMBL" id="PWN57127.1"/>
    </source>
</evidence>
<sequence>MIRTLAIATVLAASLSTSAHAAPNVREAIHAATSQAIASQGNRALQLIKDEAFRVLRPVLPEPTQSPNDQQQGTANRSN</sequence>
<organism evidence="3 4">
    <name type="scientific">Abyssibacter profundi</name>
    <dbReference type="NCBI Taxonomy" id="2182787"/>
    <lineage>
        <taxon>Bacteria</taxon>
        <taxon>Pseudomonadati</taxon>
        <taxon>Pseudomonadota</taxon>
        <taxon>Gammaproteobacteria</taxon>
        <taxon>Chromatiales</taxon>
        <taxon>Oceanococcaceae</taxon>
        <taxon>Abyssibacter</taxon>
    </lineage>
</organism>
<accession>A0A363UP10</accession>
<evidence type="ECO:0000313" key="4">
    <source>
        <dbReference type="Proteomes" id="UP000251800"/>
    </source>
</evidence>
<feature type="compositionally biased region" description="Polar residues" evidence="1">
    <location>
        <begin position="63"/>
        <end position="79"/>
    </location>
</feature>
<proteinExistence type="predicted"/>
<feature type="region of interest" description="Disordered" evidence="1">
    <location>
        <begin position="59"/>
        <end position="79"/>
    </location>
</feature>
<feature type="chain" id="PRO_5016876528" description="DUF4197 domain-containing protein" evidence="2">
    <location>
        <begin position="22"/>
        <end position="79"/>
    </location>
</feature>
<feature type="signal peptide" evidence="2">
    <location>
        <begin position="1"/>
        <end position="21"/>
    </location>
</feature>
<evidence type="ECO:0008006" key="5">
    <source>
        <dbReference type="Google" id="ProtNLM"/>
    </source>
</evidence>